<evidence type="ECO:0000313" key="3">
    <source>
        <dbReference type="EMBL" id="MBY6275430.1"/>
    </source>
</evidence>
<keyword evidence="2" id="KW-0732">Signal</keyword>
<dbReference type="RefSeq" id="WP_273378287.1">
    <property type="nucleotide sequence ID" value="NZ_PIUK01000024.1"/>
</dbReference>
<feature type="region of interest" description="Disordered" evidence="1">
    <location>
        <begin position="26"/>
        <end position="58"/>
    </location>
</feature>
<dbReference type="SUPFAM" id="SSF82171">
    <property type="entry name" value="DPP6 N-terminal domain-like"/>
    <property type="match status" value="1"/>
</dbReference>
<feature type="chain" id="PRO_5039226687" evidence="2">
    <location>
        <begin position="20"/>
        <end position="449"/>
    </location>
</feature>
<dbReference type="InterPro" id="IPR011042">
    <property type="entry name" value="6-blade_b-propeller_TolB-like"/>
</dbReference>
<dbReference type="Pfam" id="PF07676">
    <property type="entry name" value="PD40"/>
    <property type="match status" value="2"/>
</dbReference>
<organism evidence="3 4">
    <name type="scientific">Symbiobacterium thermophilum</name>
    <dbReference type="NCBI Taxonomy" id="2734"/>
    <lineage>
        <taxon>Bacteria</taxon>
        <taxon>Bacillati</taxon>
        <taxon>Bacillota</taxon>
        <taxon>Clostridia</taxon>
        <taxon>Eubacteriales</taxon>
        <taxon>Symbiobacteriaceae</taxon>
        <taxon>Symbiobacterium</taxon>
    </lineage>
</organism>
<dbReference type="Proteomes" id="UP000732377">
    <property type="component" value="Unassembled WGS sequence"/>
</dbReference>
<gene>
    <name evidence="3" type="ORF">CWE10_04295</name>
</gene>
<name>A0A953I0R9_SYMTR</name>
<feature type="signal peptide" evidence="2">
    <location>
        <begin position="1"/>
        <end position="19"/>
    </location>
</feature>
<reference evidence="3" key="1">
    <citation type="submission" date="2017-11" db="EMBL/GenBank/DDBJ databases">
        <title>Three new genomes from thermophilic consortium.</title>
        <authorList>
            <person name="Quaggio R."/>
            <person name="Amgarten D."/>
            <person name="Setubal J.C."/>
        </authorList>
    </citation>
    <scope>NUCLEOTIDE SEQUENCE</scope>
    <source>
        <strain evidence="3">ZCTH01-B2</strain>
    </source>
</reference>
<proteinExistence type="predicted"/>
<evidence type="ECO:0000256" key="1">
    <source>
        <dbReference type="SAM" id="MobiDB-lite"/>
    </source>
</evidence>
<dbReference type="EMBL" id="PIUK01000024">
    <property type="protein sequence ID" value="MBY6275430.1"/>
    <property type="molecule type" value="Genomic_DNA"/>
</dbReference>
<evidence type="ECO:0000313" key="4">
    <source>
        <dbReference type="Proteomes" id="UP000732377"/>
    </source>
</evidence>
<protein>
    <submittedName>
        <fullName evidence="3">Uncharacterized protein</fullName>
    </submittedName>
</protein>
<comment type="caution">
    <text evidence="3">The sequence shown here is derived from an EMBL/GenBank/DDBJ whole genome shotgun (WGS) entry which is preliminary data.</text>
</comment>
<feature type="compositionally biased region" description="Low complexity" evidence="1">
    <location>
        <begin position="33"/>
        <end position="52"/>
    </location>
</feature>
<dbReference type="InterPro" id="IPR011659">
    <property type="entry name" value="WD40"/>
</dbReference>
<dbReference type="Gene3D" id="2.120.10.30">
    <property type="entry name" value="TolB, C-terminal domain"/>
    <property type="match status" value="1"/>
</dbReference>
<dbReference type="PROSITE" id="PS51257">
    <property type="entry name" value="PROKAR_LIPOPROTEIN"/>
    <property type="match status" value="1"/>
</dbReference>
<accession>A0A953I0R9</accession>
<sequence length="449" mass="47800">MRRWLAGCLVGLMTLMAGCAPGAAGLPEPTGQEPPAVAGQEPQAAQGPARAEVPGGPGAPVREEIPGGFRLGPFDESGSAWWLSPDAVWVYAKVGGEARYGAVSLAGGGLEPGPGHDPEDLPYWDRWHLLLSPDAGRAVVYSFHGFDRTFVDRETGAVSEPQAPNFGGSHMFDSWSPDGSRFLVQSVRTDPVPGFYFLDRDGNPAGTFAEPGYYSHRGVWSPDGKRLAFLSVPADLFYPRIPEEWEEPPYGERVGVLDPETGRVTYFAIDGLTFYAHPVWSPDGERLAVVCGERTTVRLDGPWEGYETTRLRGPRPCLIDPEAGTIAPMGDPAEGDVTIVILGLADEAALVAWARPSDGAGYGWVPLGGGALVDLGGTWSVEGAQLVAGGRAALTGQLLPNKLVLFNQRGEVERILAEGAIQGLTASPDGRHVAFFDGGYLTVLRVPEE</sequence>
<evidence type="ECO:0000256" key="2">
    <source>
        <dbReference type="SAM" id="SignalP"/>
    </source>
</evidence>
<dbReference type="AlphaFoldDB" id="A0A953I0R9"/>